<protein>
    <submittedName>
        <fullName evidence="1">Phage tail protein</fullName>
    </submittedName>
</protein>
<sequence>MNYQEYALSLAPRWLSNYSTEIAATAAPLDDLTLRARTLMLARLVQYAPEDVLMTIGAERRIRRFPDEPTDTYRRRVEAAWRWWRLAGTLPGMVELLRLAGYAASVTEHFTDPDQVHWAEFSVAVTPIREPIKDSFWGAGTWGGGGSWGYRLDAVPLSSLVELVDEIKPAHARLRRLTYSLGGHAWGGGSRWGNTSVAAQGHPWGSPWGEPSVIFGRTGRAESTWGEGRERVLHDINSQEG</sequence>
<dbReference type="RefSeq" id="WP_317641720.1">
    <property type="nucleotide sequence ID" value="NZ_JAPMIV010000059.1"/>
</dbReference>
<dbReference type="InterPro" id="IPR006521">
    <property type="entry name" value="Tail_protein_I"/>
</dbReference>
<proteinExistence type="predicted"/>
<keyword evidence="2" id="KW-1185">Reference proteome</keyword>
<evidence type="ECO:0000313" key="1">
    <source>
        <dbReference type="EMBL" id="MDV6376360.1"/>
    </source>
</evidence>
<dbReference type="Proteomes" id="UP001276150">
    <property type="component" value="Unassembled WGS sequence"/>
</dbReference>
<name>A0ABU4DV88_9DEIO</name>
<reference evidence="1 2" key="1">
    <citation type="submission" date="2022-11" db="EMBL/GenBank/DDBJ databases">
        <title>Deinococcus ZS9-10, Low Temperature and Draught-tolerating, UV-resistant Bacteria from Continental Antarctica.</title>
        <authorList>
            <person name="Cheng L."/>
        </authorList>
    </citation>
    <scope>NUCLEOTIDE SEQUENCE [LARGE SCALE GENOMIC DNA]</scope>
    <source>
        <strain evidence="1 2">ZS9-10</strain>
    </source>
</reference>
<dbReference type="Pfam" id="PF09684">
    <property type="entry name" value="Tail_P2_I"/>
    <property type="match status" value="1"/>
</dbReference>
<dbReference type="EMBL" id="JAPMIV010000059">
    <property type="protein sequence ID" value="MDV6376360.1"/>
    <property type="molecule type" value="Genomic_DNA"/>
</dbReference>
<organism evidence="1 2">
    <name type="scientific">Deinococcus arenicola</name>
    <dbReference type="NCBI Taxonomy" id="2994950"/>
    <lineage>
        <taxon>Bacteria</taxon>
        <taxon>Thermotogati</taxon>
        <taxon>Deinococcota</taxon>
        <taxon>Deinococci</taxon>
        <taxon>Deinococcales</taxon>
        <taxon>Deinococcaceae</taxon>
        <taxon>Deinococcus</taxon>
    </lineage>
</organism>
<accession>A0ABU4DV88</accession>
<evidence type="ECO:0000313" key="2">
    <source>
        <dbReference type="Proteomes" id="UP001276150"/>
    </source>
</evidence>
<gene>
    <name evidence="1" type="ORF">ORD21_17335</name>
</gene>
<comment type="caution">
    <text evidence="1">The sequence shown here is derived from an EMBL/GenBank/DDBJ whole genome shotgun (WGS) entry which is preliminary data.</text>
</comment>